<dbReference type="Proteomes" id="UP000024404">
    <property type="component" value="Unassembled WGS sequence"/>
</dbReference>
<evidence type="ECO:0000313" key="1">
    <source>
        <dbReference type="EnsemblMetazoa" id="OVOC11700.1"/>
    </source>
</evidence>
<accession>A0A8R1TL80</accession>
<name>A0A8R1TL80_ONCVO</name>
<reference evidence="1" key="2">
    <citation type="submission" date="2022-06" db="UniProtKB">
        <authorList>
            <consortium name="EnsemblMetazoa"/>
        </authorList>
    </citation>
    <scope>IDENTIFICATION</scope>
</reference>
<dbReference type="EMBL" id="CMVM020000003">
    <property type="status" value="NOT_ANNOTATED_CDS"/>
    <property type="molecule type" value="Genomic_DNA"/>
</dbReference>
<organism evidence="1 2">
    <name type="scientific">Onchocerca volvulus</name>
    <dbReference type="NCBI Taxonomy" id="6282"/>
    <lineage>
        <taxon>Eukaryota</taxon>
        <taxon>Metazoa</taxon>
        <taxon>Ecdysozoa</taxon>
        <taxon>Nematoda</taxon>
        <taxon>Chromadorea</taxon>
        <taxon>Rhabditida</taxon>
        <taxon>Spirurina</taxon>
        <taxon>Spiruromorpha</taxon>
        <taxon>Filarioidea</taxon>
        <taxon>Onchocercidae</taxon>
        <taxon>Onchocerca</taxon>
    </lineage>
</organism>
<sequence>MRSGITTNHFYNPQVCAWIAKVASRCVSLMLLMQPRMIRIEKYYFTALILHGIGFHTNTCVCTYVLEIEVWRLSAHMIRESVQK</sequence>
<dbReference type="AlphaFoldDB" id="A0A8R1TL80"/>
<reference evidence="2" key="1">
    <citation type="submission" date="2013-10" db="EMBL/GenBank/DDBJ databases">
        <title>Genome sequencing of Onchocerca volvulus.</title>
        <authorList>
            <person name="Cotton J."/>
            <person name="Tsai J."/>
            <person name="Stanley E."/>
            <person name="Tracey A."/>
            <person name="Holroyd N."/>
            <person name="Lustigman S."/>
            <person name="Berriman M."/>
        </authorList>
    </citation>
    <scope>NUCLEOTIDE SEQUENCE</scope>
</reference>
<proteinExistence type="predicted"/>
<keyword evidence="2" id="KW-1185">Reference proteome</keyword>
<dbReference type="EnsemblMetazoa" id="OVOC11700.1">
    <property type="protein sequence ID" value="OVOC11700.1"/>
    <property type="gene ID" value="WBGene00248509"/>
</dbReference>
<evidence type="ECO:0000313" key="2">
    <source>
        <dbReference type="Proteomes" id="UP000024404"/>
    </source>
</evidence>
<protein>
    <submittedName>
        <fullName evidence="1">Uncharacterized protein</fullName>
    </submittedName>
</protein>